<gene>
    <name evidence="1" type="ORF">DFO68_104198</name>
</gene>
<protein>
    <submittedName>
        <fullName evidence="1">Uncharacterized protein</fullName>
    </submittedName>
</protein>
<name>A0A4R6HWB5_9GAMM</name>
<keyword evidence="2" id="KW-1185">Reference proteome</keyword>
<comment type="caution">
    <text evidence="1">The sequence shown here is derived from an EMBL/GenBank/DDBJ whole genome shotgun (WGS) entry which is preliminary data.</text>
</comment>
<organism evidence="1 2">
    <name type="scientific">Halomonas ventosae</name>
    <dbReference type="NCBI Taxonomy" id="229007"/>
    <lineage>
        <taxon>Bacteria</taxon>
        <taxon>Pseudomonadati</taxon>
        <taxon>Pseudomonadota</taxon>
        <taxon>Gammaproteobacteria</taxon>
        <taxon>Oceanospirillales</taxon>
        <taxon>Halomonadaceae</taxon>
        <taxon>Halomonas</taxon>
    </lineage>
</organism>
<dbReference type="Proteomes" id="UP000295150">
    <property type="component" value="Unassembled WGS sequence"/>
</dbReference>
<evidence type="ECO:0000313" key="1">
    <source>
        <dbReference type="EMBL" id="TDO12685.1"/>
    </source>
</evidence>
<dbReference type="EMBL" id="SNWH01000004">
    <property type="protein sequence ID" value="TDO12685.1"/>
    <property type="molecule type" value="Genomic_DNA"/>
</dbReference>
<reference evidence="1 2" key="1">
    <citation type="submission" date="2019-03" db="EMBL/GenBank/DDBJ databases">
        <title>Freshwater and sediment microbial communities from various areas in North America, analyzing microbe dynamics in response to fracking.</title>
        <authorList>
            <person name="Lamendella R."/>
        </authorList>
    </citation>
    <scope>NUCLEOTIDE SEQUENCE [LARGE SCALE GENOMIC DNA]</scope>
    <source>
        <strain evidence="1 2">1_TX</strain>
    </source>
</reference>
<sequence>MAMKINTEECLNYDFEVTINDGVTLVEFTDSHRHNLWSMLRMSQLTKFNPGLFMSPT</sequence>
<accession>A0A4R6HWB5</accession>
<evidence type="ECO:0000313" key="2">
    <source>
        <dbReference type="Proteomes" id="UP000295150"/>
    </source>
</evidence>
<dbReference type="AlphaFoldDB" id="A0A4R6HWB5"/>
<proteinExistence type="predicted"/>